<protein>
    <recommendedName>
        <fullName evidence="3 11">DNA-directed RNA polymerase subunit alpha</fullName>
        <shortName evidence="11">RNAP subunit alpha</shortName>
        <ecNumber evidence="2 11">2.7.7.6</ecNumber>
    </recommendedName>
    <alternativeName>
        <fullName evidence="9 11">RNA polymerase subunit alpha</fullName>
    </alternativeName>
    <alternativeName>
        <fullName evidence="8 11">Transcriptase subunit alpha</fullName>
    </alternativeName>
</protein>
<dbReference type="NCBIfam" id="NF003513">
    <property type="entry name" value="PRK05182.1-2"/>
    <property type="match status" value="1"/>
</dbReference>
<dbReference type="InterPro" id="IPR011263">
    <property type="entry name" value="DNA-dir_RNA_pol_RpoA/D/Rpb3"/>
</dbReference>
<comment type="function">
    <text evidence="11">DNA-dependent RNA polymerase catalyzes the transcription of DNA into RNA using the four ribonucleoside triphosphates as substrates.</text>
</comment>
<comment type="domain">
    <text evidence="11">The N-terminal domain is essential for RNAP assembly and basal transcription, whereas the C-terminal domain is involved in interaction with transcriptional regulators and with upstream promoter elements.</text>
</comment>
<dbReference type="EC" id="2.7.7.6" evidence="2 11"/>
<evidence type="ECO:0000256" key="11">
    <source>
        <dbReference type="HAMAP-Rule" id="MF_00059"/>
    </source>
</evidence>
<evidence type="ECO:0000313" key="14">
    <source>
        <dbReference type="Proteomes" id="UP000186029"/>
    </source>
</evidence>
<dbReference type="GO" id="GO:0000428">
    <property type="term" value="C:DNA-directed RNA polymerase complex"/>
    <property type="evidence" value="ECO:0007669"/>
    <property type="project" value="UniProtKB-KW"/>
</dbReference>
<dbReference type="Gene3D" id="3.30.1360.10">
    <property type="entry name" value="RNA polymerase, RBP11-like subunit"/>
    <property type="match status" value="1"/>
</dbReference>
<evidence type="ECO:0000256" key="1">
    <source>
        <dbReference type="ARBA" id="ARBA00007123"/>
    </source>
</evidence>
<dbReference type="GO" id="GO:0005737">
    <property type="term" value="C:cytoplasm"/>
    <property type="evidence" value="ECO:0007669"/>
    <property type="project" value="UniProtKB-ARBA"/>
</dbReference>
<evidence type="ECO:0000313" key="13">
    <source>
        <dbReference type="EMBL" id="OGD67738.1"/>
    </source>
</evidence>
<dbReference type="InterPro" id="IPR011262">
    <property type="entry name" value="DNA-dir_RNA_pol_insert"/>
</dbReference>
<gene>
    <name evidence="11" type="primary">rpoA</name>
    <name evidence="13" type="ORF">A2Z61_00060</name>
</gene>
<dbReference type="InterPro" id="IPR036603">
    <property type="entry name" value="RBP11-like"/>
</dbReference>
<dbReference type="Proteomes" id="UP000186029">
    <property type="component" value="Unassembled WGS sequence"/>
</dbReference>
<dbReference type="GO" id="GO:0003899">
    <property type="term" value="F:DNA-directed RNA polymerase activity"/>
    <property type="evidence" value="ECO:0007669"/>
    <property type="project" value="UniProtKB-UniRule"/>
</dbReference>
<evidence type="ECO:0000256" key="10">
    <source>
        <dbReference type="ARBA" id="ARBA00048552"/>
    </source>
</evidence>
<dbReference type="SUPFAM" id="SSF47789">
    <property type="entry name" value="C-terminal domain of RNA polymerase alpha subunit"/>
    <property type="match status" value="1"/>
</dbReference>
<evidence type="ECO:0000256" key="3">
    <source>
        <dbReference type="ARBA" id="ARBA00015972"/>
    </source>
</evidence>
<dbReference type="HAMAP" id="MF_00059">
    <property type="entry name" value="RNApol_bact_RpoA"/>
    <property type="match status" value="1"/>
</dbReference>
<keyword evidence="4 11" id="KW-0240">DNA-directed RNA polymerase</keyword>
<dbReference type="InterPro" id="IPR011773">
    <property type="entry name" value="DNA-dir_RpoA"/>
</dbReference>
<dbReference type="Pfam" id="PF01193">
    <property type="entry name" value="RNA_pol_L"/>
    <property type="match status" value="1"/>
</dbReference>
<evidence type="ECO:0000256" key="2">
    <source>
        <dbReference type="ARBA" id="ARBA00012418"/>
    </source>
</evidence>
<dbReference type="GO" id="GO:0006351">
    <property type="term" value="P:DNA-templated transcription"/>
    <property type="evidence" value="ECO:0007669"/>
    <property type="project" value="UniProtKB-UniRule"/>
</dbReference>
<proteinExistence type="inferred from homology"/>
<dbReference type="Gene3D" id="1.10.150.20">
    <property type="entry name" value="5' to 3' exonuclease, C-terminal subdomain"/>
    <property type="match status" value="1"/>
</dbReference>
<dbReference type="Gene3D" id="2.170.120.12">
    <property type="entry name" value="DNA-directed RNA polymerase, insert domain"/>
    <property type="match status" value="1"/>
</dbReference>
<evidence type="ECO:0000256" key="5">
    <source>
        <dbReference type="ARBA" id="ARBA00022679"/>
    </source>
</evidence>
<dbReference type="GO" id="GO:0046983">
    <property type="term" value="F:protein dimerization activity"/>
    <property type="evidence" value="ECO:0007669"/>
    <property type="project" value="InterPro"/>
</dbReference>
<reference evidence="13 14" key="1">
    <citation type="journal article" date="2016" name="Nat. Commun.">
        <title>Thousands of microbial genomes shed light on interconnected biogeochemical processes in an aquifer system.</title>
        <authorList>
            <person name="Anantharaman K."/>
            <person name="Brown C.T."/>
            <person name="Hug L.A."/>
            <person name="Sharon I."/>
            <person name="Castelle C.J."/>
            <person name="Probst A.J."/>
            <person name="Thomas B.C."/>
            <person name="Singh A."/>
            <person name="Wilkins M.J."/>
            <person name="Karaoz U."/>
            <person name="Brodie E.L."/>
            <person name="Williams K.H."/>
            <person name="Hubbard S.S."/>
            <person name="Banfield J.F."/>
        </authorList>
    </citation>
    <scope>NUCLEOTIDE SEQUENCE [LARGE SCALE GENOMIC DNA]</scope>
</reference>
<evidence type="ECO:0000256" key="8">
    <source>
        <dbReference type="ARBA" id="ARBA00032524"/>
    </source>
</evidence>
<keyword evidence="6 11" id="KW-0548">Nucleotidyltransferase</keyword>
<dbReference type="NCBIfam" id="NF003519">
    <property type="entry name" value="PRK05182.2-5"/>
    <property type="match status" value="1"/>
</dbReference>
<keyword evidence="5 11" id="KW-0808">Transferase</keyword>
<comment type="similarity">
    <text evidence="1 11">Belongs to the RNA polymerase alpha chain family.</text>
</comment>
<dbReference type="InterPro" id="IPR036643">
    <property type="entry name" value="RNApol_insert_sf"/>
</dbReference>
<dbReference type="NCBIfam" id="TIGR02027">
    <property type="entry name" value="rpoA"/>
    <property type="match status" value="1"/>
</dbReference>
<feature type="domain" description="DNA-directed RNA polymerase RpoA/D/Rpb3-type" evidence="12">
    <location>
        <begin position="21"/>
        <end position="229"/>
    </location>
</feature>
<dbReference type="CDD" id="cd06928">
    <property type="entry name" value="RNAP_alpha_NTD"/>
    <property type="match status" value="1"/>
</dbReference>
<feature type="region of interest" description="Alpha C-terminal domain (alpha-CTD)" evidence="11">
    <location>
        <begin position="259"/>
        <end position="326"/>
    </location>
</feature>
<evidence type="ECO:0000256" key="7">
    <source>
        <dbReference type="ARBA" id="ARBA00023163"/>
    </source>
</evidence>
<comment type="caution">
    <text evidence="13">The sequence shown here is derived from an EMBL/GenBank/DDBJ whole genome shotgun (WGS) entry which is preliminary data.</text>
</comment>
<evidence type="ECO:0000256" key="6">
    <source>
        <dbReference type="ARBA" id="ARBA00022695"/>
    </source>
</evidence>
<dbReference type="Pfam" id="PF01000">
    <property type="entry name" value="RNA_pol_A_bac"/>
    <property type="match status" value="1"/>
</dbReference>
<dbReference type="Pfam" id="PF03118">
    <property type="entry name" value="RNA_pol_A_CTD"/>
    <property type="match status" value="1"/>
</dbReference>
<comment type="subunit">
    <text evidence="11">Homodimer. The RNAP catalytic core consists of 2 alpha, 1 beta, 1 beta' and 1 omega subunit. When a sigma factor is associated with the core the holoenzyme is formed, which can initiate transcription.</text>
</comment>
<dbReference type="EMBL" id="MFAC01000005">
    <property type="protein sequence ID" value="OGD67738.1"/>
    <property type="molecule type" value="Genomic_DNA"/>
</dbReference>
<evidence type="ECO:0000256" key="4">
    <source>
        <dbReference type="ARBA" id="ARBA00022478"/>
    </source>
</evidence>
<dbReference type="AlphaFoldDB" id="A0A1F5EK17"/>
<keyword evidence="7 11" id="KW-0804">Transcription</keyword>
<dbReference type="STRING" id="1797580.A2Z61_00060"/>
<sequence length="326" mass="36690">MSEYNVSLPSKPRIVSEEEFKGTYEIDGLYPGYGHTLGNSLRRIILSSLPGAAITSVKIEGVSHEFSVLDGVKEDVVTMLLNLKKVRIQMITDEPQIISLNVKGPNIVKAGDMKTPSQLEILNPNQQIAEITDKKTNLSMEITVERGLGYVSKDVLQKDKVDIGVISLDAIFTPIRRVNYEVENMRVGNRTDFNRLRIVIETDGTITAHKALEKSIEIMINQLKAVVGFKEEEKKSEYKEKDKERKISEKTKAKDEEKLDTEFLKTRIESFNLSVRNTNALTKANIRTVGGLVRKKEEDILKIEGLGKKGLQEIKRTLGNYGITLK</sequence>
<comment type="catalytic activity">
    <reaction evidence="10 11">
        <text>RNA(n) + a ribonucleoside 5'-triphosphate = RNA(n+1) + diphosphate</text>
        <dbReference type="Rhea" id="RHEA:21248"/>
        <dbReference type="Rhea" id="RHEA-COMP:14527"/>
        <dbReference type="Rhea" id="RHEA-COMP:17342"/>
        <dbReference type="ChEBI" id="CHEBI:33019"/>
        <dbReference type="ChEBI" id="CHEBI:61557"/>
        <dbReference type="ChEBI" id="CHEBI:140395"/>
        <dbReference type="EC" id="2.7.7.6"/>
    </reaction>
</comment>
<accession>A0A1F5EK17</accession>
<dbReference type="GO" id="GO:0003677">
    <property type="term" value="F:DNA binding"/>
    <property type="evidence" value="ECO:0007669"/>
    <property type="project" value="UniProtKB-UniRule"/>
</dbReference>
<organism evidence="13 14">
    <name type="scientific">Candidatus Campbellbacteria bacterium RIFCSPLOWO2_02_35_12</name>
    <dbReference type="NCBI Taxonomy" id="1797580"/>
    <lineage>
        <taxon>Bacteria</taxon>
        <taxon>Candidatus Campbelliibacteriota</taxon>
    </lineage>
</organism>
<dbReference type="SUPFAM" id="SSF55257">
    <property type="entry name" value="RBP11-like subunits of RNA polymerase"/>
    <property type="match status" value="1"/>
</dbReference>
<dbReference type="SMART" id="SM00662">
    <property type="entry name" value="RPOLD"/>
    <property type="match status" value="1"/>
</dbReference>
<dbReference type="FunFam" id="2.170.120.12:FF:000001">
    <property type="entry name" value="DNA-directed RNA polymerase subunit alpha"/>
    <property type="match status" value="1"/>
</dbReference>
<feature type="region of interest" description="Alpha N-terminal domain (alpha-NTD)" evidence="11">
    <location>
        <begin position="1"/>
        <end position="232"/>
    </location>
</feature>
<evidence type="ECO:0000256" key="9">
    <source>
        <dbReference type="ARBA" id="ARBA00033070"/>
    </source>
</evidence>
<evidence type="ECO:0000259" key="12">
    <source>
        <dbReference type="SMART" id="SM00662"/>
    </source>
</evidence>
<dbReference type="SUPFAM" id="SSF56553">
    <property type="entry name" value="Insert subdomain of RNA polymerase alpha subunit"/>
    <property type="match status" value="1"/>
</dbReference>
<name>A0A1F5EK17_9BACT</name>
<dbReference type="InterPro" id="IPR011260">
    <property type="entry name" value="RNAP_asu_C"/>
</dbReference>